<keyword evidence="2" id="KW-0472">Membrane</keyword>
<reference evidence="3" key="1">
    <citation type="submission" date="2023-08" db="EMBL/GenBank/DDBJ databases">
        <authorList>
            <person name="Chen Y."/>
            <person name="Shah S."/>
            <person name="Dougan E. K."/>
            <person name="Thang M."/>
            <person name="Chan C."/>
        </authorList>
    </citation>
    <scope>NUCLEOTIDE SEQUENCE</scope>
</reference>
<evidence type="ECO:0000313" key="3">
    <source>
        <dbReference type="EMBL" id="CAJ1378985.1"/>
    </source>
</evidence>
<feature type="compositionally biased region" description="Polar residues" evidence="1">
    <location>
        <begin position="331"/>
        <end position="343"/>
    </location>
</feature>
<dbReference type="EMBL" id="CAUJNA010000585">
    <property type="protein sequence ID" value="CAJ1378985.1"/>
    <property type="molecule type" value="Genomic_DNA"/>
</dbReference>
<feature type="transmembrane region" description="Helical" evidence="2">
    <location>
        <begin position="156"/>
        <end position="183"/>
    </location>
</feature>
<evidence type="ECO:0000256" key="1">
    <source>
        <dbReference type="SAM" id="MobiDB-lite"/>
    </source>
</evidence>
<feature type="transmembrane region" description="Helical" evidence="2">
    <location>
        <begin position="109"/>
        <end position="135"/>
    </location>
</feature>
<evidence type="ECO:0000313" key="4">
    <source>
        <dbReference type="Proteomes" id="UP001178507"/>
    </source>
</evidence>
<feature type="region of interest" description="Disordered" evidence="1">
    <location>
        <begin position="331"/>
        <end position="361"/>
    </location>
</feature>
<keyword evidence="2" id="KW-0812">Transmembrane</keyword>
<gene>
    <name evidence="3" type="ORF">EVOR1521_LOCUS7358</name>
</gene>
<keyword evidence="2" id="KW-1133">Transmembrane helix</keyword>
<name>A0AA36I274_9DINO</name>
<comment type="caution">
    <text evidence="3">The sequence shown here is derived from an EMBL/GenBank/DDBJ whole genome shotgun (WGS) entry which is preliminary data.</text>
</comment>
<organism evidence="3 4">
    <name type="scientific">Effrenium voratum</name>
    <dbReference type="NCBI Taxonomy" id="2562239"/>
    <lineage>
        <taxon>Eukaryota</taxon>
        <taxon>Sar</taxon>
        <taxon>Alveolata</taxon>
        <taxon>Dinophyceae</taxon>
        <taxon>Suessiales</taxon>
        <taxon>Symbiodiniaceae</taxon>
        <taxon>Effrenium</taxon>
    </lineage>
</organism>
<dbReference type="AlphaFoldDB" id="A0AA36I274"/>
<sequence length="361" mass="38465">MLAAMLADSRNTLPTGTLHECLACGPLATTLSQVSVSLSSGTAAALSAAREEVDQQLSGSSLTSIQNSMTSATAPLVELKQTIKSSFTPFVSDTLMEQLSEGLNSNGTIASVAMIGLAGVLALFAMWTTVMWICCEKSSNPENDDGKRHNKCVHRLACCTWCCGCYYIMLGFLLGGILLVVAVPLSSMCLIMEDITSSMLKDIAGAMELNISGAEGDMLGSMIDQCLRNSSSNPRLLDLITVEENGQQVTMYDKLVTQTKEQIATQFNQISSSIDTGGASISGSSEVTQLLQMLQDVPLDTMMFPLASYGWDSDSDYQAMLASSTTQEYITSSSSCGDSTVPTGYSLPEEGTTKRRASLPW</sequence>
<dbReference type="Proteomes" id="UP001178507">
    <property type="component" value="Unassembled WGS sequence"/>
</dbReference>
<protein>
    <submittedName>
        <fullName evidence="3">Uncharacterized protein</fullName>
    </submittedName>
</protein>
<proteinExistence type="predicted"/>
<accession>A0AA36I274</accession>
<evidence type="ECO:0000256" key="2">
    <source>
        <dbReference type="SAM" id="Phobius"/>
    </source>
</evidence>
<keyword evidence="4" id="KW-1185">Reference proteome</keyword>